<dbReference type="GO" id="GO:0050897">
    <property type="term" value="F:cobalt ion binding"/>
    <property type="evidence" value="ECO:0007669"/>
    <property type="project" value="TreeGrafter"/>
</dbReference>
<keyword evidence="5" id="KW-1185">Reference proteome</keyword>
<feature type="compositionally biased region" description="Low complexity" evidence="2">
    <location>
        <begin position="129"/>
        <end position="138"/>
    </location>
</feature>
<keyword evidence="3" id="KW-0812">Transmembrane</keyword>
<dbReference type="AlphaFoldDB" id="A0A6G1GUR7"/>
<reference evidence="4" key="1">
    <citation type="journal article" date="2020" name="Stud. Mycol.">
        <title>101 Dothideomycetes genomes: a test case for predicting lifestyles and emergence of pathogens.</title>
        <authorList>
            <person name="Haridas S."/>
            <person name="Albert R."/>
            <person name="Binder M."/>
            <person name="Bloem J."/>
            <person name="Labutti K."/>
            <person name="Salamov A."/>
            <person name="Andreopoulos B."/>
            <person name="Baker S."/>
            <person name="Barry K."/>
            <person name="Bills G."/>
            <person name="Bluhm B."/>
            <person name="Cannon C."/>
            <person name="Castanera R."/>
            <person name="Culley D."/>
            <person name="Daum C."/>
            <person name="Ezra D."/>
            <person name="Gonzalez J."/>
            <person name="Henrissat B."/>
            <person name="Kuo A."/>
            <person name="Liang C."/>
            <person name="Lipzen A."/>
            <person name="Lutzoni F."/>
            <person name="Magnuson J."/>
            <person name="Mondo S."/>
            <person name="Nolan M."/>
            <person name="Ohm R."/>
            <person name="Pangilinan J."/>
            <person name="Park H.-J."/>
            <person name="Ramirez L."/>
            <person name="Alfaro M."/>
            <person name="Sun H."/>
            <person name="Tritt A."/>
            <person name="Yoshinaga Y."/>
            <person name="Zwiers L.-H."/>
            <person name="Turgeon B."/>
            <person name="Goodwin S."/>
            <person name="Spatafora J."/>
            <person name="Crous P."/>
            <person name="Grigoriev I."/>
        </authorList>
    </citation>
    <scope>NUCLEOTIDE SEQUENCE</scope>
    <source>
        <strain evidence="4">CBS 113979</strain>
    </source>
</reference>
<dbReference type="GO" id="GO:0005886">
    <property type="term" value="C:plasma membrane"/>
    <property type="evidence" value="ECO:0007669"/>
    <property type="project" value="UniProtKB-SubCell"/>
</dbReference>
<gene>
    <name evidence="4" type="ORF">K402DRAFT_395371</name>
</gene>
<accession>A0A6G1GUR7</accession>
<dbReference type="GO" id="GO:0015095">
    <property type="term" value="F:magnesium ion transmembrane transporter activity"/>
    <property type="evidence" value="ECO:0007669"/>
    <property type="project" value="TreeGrafter"/>
</dbReference>
<dbReference type="GO" id="GO:0000287">
    <property type="term" value="F:magnesium ion binding"/>
    <property type="evidence" value="ECO:0007669"/>
    <property type="project" value="TreeGrafter"/>
</dbReference>
<dbReference type="InterPro" id="IPR045861">
    <property type="entry name" value="CorA_cytoplasmic_dom"/>
</dbReference>
<dbReference type="GO" id="GO:0015087">
    <property type="term" value="F:cobalt ion transmembrane transporter activity"/>
    <property type="evidence" value="ECO:0007669"/>
    <property type="project" value="TreeGrafter"/>
</dbReference>
<evidence type="ECO:0008006" key="6">
    <source>
        <dbReference type="Google" id="ProtNLM"/>
    </source>
</evidence>
<feature type="transmembrane region" description="Helical" evidence="3">
    <location>
        <begin position="539"/>
        <end position="560"/>
    </location>
</feature>
<keyword evidence="3" id="KW-0472">Membrane</keyword>
<name>A0A6G1GUR7_9PEZI</name>
<evidence type="ECO:0000256" key="2">
    <source>
        <dbReference type="SAM" id="MobiDB-lite"/>
    </source>
</evidence>
<evidence type="ECO:0000256" key="3">
    <source>
        <dbReference type="SAM" id="Phobius"/>
    </source>
</evidence>
<proteinExistence type="predicted"/>
<keyword evidence="3" id="KW-1133">Transmembrane helix</keyword>
<sequence>MAATDQRRSSQALPSYYRQVNTPEVSHSFRNFDDPDIFSEFDRSVRQVHSKNFVLDFGDDEAWCGFDLGVDSIKSLLKADRPSSLSTRWINIWKPQEQDDVLSALAKTYDFSPRLYALMCSKPRKRRSTPSSSKASSSFTRQLRRQAFSRRQPQDSLDLEDQIGMKDFNPKSDLSFDRGINQYDLADAVWHWSSVDWGRSFLCLGFNSLYKIAPSNSSEEDEVLAKSNLPAGKRVWSWLILCDDKTVITIHEDPYAHLDEGEQLNAQDEKALLAVRRNLINVFRQCSKGYDASSDNPLMQLPIRRRVGEGEVEQAHRATDAPGLLFYCLFDDWYSTYSLVAKLEHQYSAKLNDLRECMFKEPELSHIDHLHHLGQQLSVLRRLYQSYEYLIDRVLEKREPTLASLKNSHVLTSGGMGSPVLSSGNESLDTSTYIATRGIPEEHLLGVSLSSAARVRFERLKYRIRLYALSEIQECLDLKDQMVMMNFNLVALNQTFFVERLTRVTLLVAKITVLFLPVSLMTAYFSCQFRGVEFTVSEYWVWFGVVIALSISGLAFFSFISGTMEGKLAYKSFSRKMYEAGRLVLRQRGRGKGKGTS</sequence>
<dbReference type="EMBL" id="ML977166">
    <property type="protein sequence ID" value="KAF1984675.1"/>
    <property type="molecule type" value="Genomic_DNA"/>
</dbReference>
<dbReference type="PANTHER" id="PTHR46494">
    <property type="entry name" value="CORA FAMILY METAL ION TRANSPORTER (EUROFUNG)"/>
    <property type="match status" value="1"/>
</dbReference>
<feature type="transmembrane region" description="Helical" evidence="3">
    <location>
        <begin position="504"/>
        <end position="527"/>
    </location>
</feature>
<comment type="subcellular location">
    <subcellularLocation>
        <location evidence="1">Cell membrane</location>
        <topology evidence="1">Multi-pass membrane protein</topology>
    </subcellularLocation>
</comment>
<dbReference type="SUPFAM" id="SSF143865">
    <property type="entry name" value="CorA soluble domain-like"/>
    <property type="match status" value="1"/>
</dbReference>
<feature type="region of interest" description="Disordered" evidence="2">
    <location>
        <begin position="123"/>
        <end position="154"/>
    </location>
</feature>
<dbReference type="Proteomes" id="UP000800041">
    <property type="component" value="Unassembled WGS sequence"/>
</dbReference>
<evidence type="ECO:0000256" key="1">
    <source>
        <dbReference type="ARBA" id="ARBA00004651"/>
    </source>
</evidence>
<dbReference type="PANTHER" id="PTHR46494:SF1">
    <property type="entry name" value="CORA FAMILY METAL ION TRANSPORTER (EUROFUNG)"/>
    <property type="match status" value="1"/>
</dbReference>
<evidence type="ECO:0000313" key="5">
    <source>
        <dbReference type="Proteomes" id="UP000800041"/>
    </source>
</evidence>
<dbReference type="OrthoDB" id="5430812at2759"/>
<organism evidence="4 5">
    <name type="scientific">Aulographum hederae CBS 113979</name>
    <dbReference type="NCBI Taxonomy" id="1176131"/>
    <lineage>
        <taxon>Eukaryota</taxon>
        <taxon>Fungi</taxon>
        <taxon>Dikarya</taxon>
        <taxon>Ascomycota</taxon>
        <taxon>Pezizomycotina</taxon>
        <taxon>Dothideomycetes</taxon>
        <taxon>Pleosporomycetidae</taxon>
        <taxon>Aulographales</taxon>
        <taxon>Aulographaceae</taxon>
    </lineage>
</organism>
<protein>
    <recommendedName>
        <fullName evidence="6">ADP-ribosylation factor</fullName>
    </recommendedName>
</protein>
<evidence type="ECO:0000313" key="4">
    <source>
        <dbReference type="EMBL" id="KAF1984675.1"/>
    </source>
</evidence>